<dbReference type="Pfam" id="PF25776">
    <property type="entry name" value="Ig_VWDE"/>
    <property type="match status" value="1"/>
</dbReference>
<dbReference type="PROSITE" id="PS51233">
    <property type="entry name" value="VWFD"/>
    <property type="match status" value="1"/>
</dbReference>
<dbReference type="InterPro" id="IPR000742">
    <property type="entry name" value="EGF"/>
</dbReference>
<dbReference type="Gene3D" id="2.10.25.10">
    <property type="entry name" value="Laminin"/>
    <property type="match status" value="8"/>
</dbReference>
<evidence type="ECO:0000256" key="4">
    <source>
        <dbReference type="SAM" id="SignalP"/>
    </source>
</evidence>
<evidence type="ECO:0000259" key="6">
    <source>
        <dbReference type="PROSITE" id="PS51233"/>
    </source>
</evidence>
<keyword evidence="3" id="KW-0245">EGF-like domain</keyword>
<feature type="domain" description="EGF-like" evidence="5">
    <location>
        <begin position="1447"/>
        <end position="1479"/>
    </location>
</feature>
<dbReference type="Gene3D" id="2.60.120.260">
    <property type="entry name" value="Galactose-binding domain-like"/>
    <property type="match status" value="1"/>
</dbReference>
<dbReference type="SMART" id="SM00181">
    <property type="entry name" value="EGF"/>
    <property type="match status" value="12"/>
</dbReference>
<comment type="caution">
    <text evidence="3">Lacks conserved residue(s) required for the propagation of feature annotation.</text>
</comment>
<dbReference type="InterPro" id="IPR058727">
    <property type="entry name" value="Helical_Vwde"/>
</dbReference>
<name>A0A1S3FFI8_DIPOR</name>
<protein>
    <submittedName>
        <fullName evidence="8">von Willebrand factor D and EGF domain-containing protein</fullName>
    </submittedName>
</protein>
<feature type="disulfide bond" evidence="3">
    <location>
        <begin position="1199"/>
        <end position="1208"/>
    </location>
</feature>
<keyword evidence="1 4" id="KW-0732">Signal</keyword>
<keyword evidence="2 3" id="KW-1015">Disulfide bond</keyword>
<evidence type="ECO:0000313" key="7">
    <source>
        <dbReference type="Proteomes" id="UP000081671"/>
    </source>
</evidence>
<dbReference type="SMART" id="SM00216">
    <property type="entry name" value="VWD"/>
    <property type="match status" value="1"/>
</dbReference>
<feature type="disulfide bond" evidence="3">
    <location>
        <begin position="1469"/>
        <end position="1478"/>
    </location>
</feature>
<dbReference type="Pfam" id="PF26129">
    <property type="entry name" value="Vwde"/>
    <property type="match status" value="1"/>
</dbReference>
<dbReference type="Proteomes" id="UP000081671">
    <property type="component" value="Unplaced"/>
</dbReference>
<accession>A0A1S3FFI8</accession>
<sequence length="1602" mass="178057">MPRGAWVVAMVLVLLAQGKAQECSPGGHQFLQSPYRSVHFDSMYLQQSNAQDLICDHSLVPGWYRFLIYDRPAEMPTKCVEVNHCGTQAPIWLSLGDSETLPLPGEIKQLTACATWQFLFTKDCCLFQIPVTVRNCGDFFVYFLQPTQGCMGYCAEDISGAKMYTCGPEEIEIGGNCINRLSVSSPPPPPGRPEVVVELIESKLFCRCAFDIPPTNTSVGFLIAWSRLSSQEIKEELKQETTIQAFSLLELDGITIILGDRIFCSASVFFLEKPDILSLSIESQGFFAGIKLQPELSTISEDGKEHWLRIESTIPIVCSGFSEFDQECKVSLKLKTVDQGNEQLGLNLALSSCHVDLLQTSSCINGTCSHAIVHYMAVTDFSRDGDRITNIEVQPVVKENFLWSSYIPDGIQIKVKDVPTAYCYSFTDPHIITFDGRVYDNFKTGTFVLYKSTARDFEIHVRQWDCGSLHYPVSCNCGFVAKEEGDVVTLDMCSGKLHELQPYLFVKSHDASSNIKITESYLGRKVTIWFSSGAFVRADLSEWGVSLTIRAPSSDYKKTLGLCGTFDGNPENDFHDKNGIKLDENFNDFIKEWRIVPGESMFDTLPTSLTYPTRLSYCSCSLGSASEHSFPNHAYSVSQPEIASVCEDIRHVLFSSLIPELDVTSEYIKTSEDLNLEALDRGINKHTSGDENKLDFLLQETMFANLTKLDLNLQHPGNGKQDAPEYLDKERKNQESYSQDLKWNQLHRWKRQNVNEFLLSLAFQSHNQMNLEKFSYFFPEDHVEDAHLEFVPSWPTPSGLTKSSTLALCQQTLANSSIGRLCLAFLGKRLGQAIDMCIKDVLLKDDASWAEASLALLENECEKRVSEERKWNKEELEDVLLVLKCPGLCSGNGQCMEWGCVCFPGFSSYDCSKLYDKTPEITELENAGFCDVQRYNCVMVRVFGEDFKTSIKCEVTKLQYNGHKWVLGESISVQTIFQNNRTVDCHLPTEVQQANTMDLMGENSVVKWQLKVSNDGYKYSNPKVLVIYNGTCQICGPYENDSCTMKENVCVIDGLCYAEGDKNPTMSCLICKPQTSNFTWSHLERNQPPMIQSLQDKIQTFYGENFEYQIMALDLEGSEIHFTLDSGPEGASISSAGLLTWKAEAQIPPPFSIRLQDDCGAEANVNIQVAVKSCDCLNGGLCESDRSFPPGSGAYLCVCLPGFQGGRCEEDVSQCQSNPCGLGRCHRGFESYSCECPPEFKVETHLLNEITTQTMVVTRSDKSLIKEKDSEISKQRESYVQPTNGYRSTICRHPCGKDRECVAPNTCRCKAGYVGSNCQTAICHPACKNHGKCVKPHICECPPGYGGATCTEEHCNPPCQHGGTCLSGNLCTCAYGFVGPRCETKVCNRHCENAGECLEPDVCQCKPGWYGPTCNTALCEPICLNGGSCYKPNTCLCPNGFFGAQCQNAICHPPCKNGGLCLRDNVCVCRRGYTGKRCQKSICDPMCMNGGRCVRPNICSCPSGWSGKRCSRPTCFQKCKNGGDCIAPGVCHCPSAWEGEQCQIPICNLKCLYGGRCAFPNVCSCRSGYSGVKCEKKIQLSKREFSLTNQPMAFLPAPGASR</sequence>
<feature type="disulfide bond" evidence="3">
    <location>
        <begin position="1565"/>
        <end position="1574"/>
    </location>
</feature>
<dbReference type="GeneID" id="105988330"/>
<dbReference type="PANTHER" id="PTHR14949:SF53">
    <property type="entry name" value="VON WILLEBRAND FACTOR D AND EGF DOMAIN-CONTAINING PROTEIN"/>
    <property type="match status" value="1"/>
</dbReference>
<evidence type="ECO:0000256" key="1">
    <source>
        <dbReference type="ARBA" id="ARBA00022729"/>
    </source>
</evidence>
<evidence type="ECO:0000313" key="8">
    <source>
        <dbReference type="RefSeq" id="XP_012875373.1"/>
    </source>
</evidence>
<feature type="disulfide bond" evidence="3">
    <location>
        <begin position="1387"/>
        <end position="1397"/>
    </location>
</feature>
<dbReference type="Pfam" id="PF00094">
    <property type="entry name" value="VWD"/>
    <property type="match status" value="1"/>
</dbReference>
<feature type="disulfide bond" evidence="3">
    <location>
        <begin position="1547"/>
        <end position="1557"/>
    </location>
</feature>
<dbReference type="GO" id="GO:0005102">
    <property type="term" value="F:signaling receptor binding"/>
    <property type="evidence" value="ECO:0007669"/>
    <property type="project" value="TreeGrafter"/>
</dbReference>
<evidence type="ECO:0000256" key="2">
    <source>
        <dbReference type="ARBA" id="ARBA00023157"/>
    </source>
</evidence>
<feature type="domain" description="EGF-like" evidence="5">
    <location>
        <begin position="1351"/>
        <end position="1383"/>
    </location>
</feature>
<feature type="domain" description="EGF-like" evidence="5">
    <location>
        <begin position="1170"/>
        <end position="1209"/>
    </location>
</feature>
<dbReference type="PROSITE" id="PS50026">
    <property type="entry name" value="EGF_3"/>
    <property type="match status" value="7"/>
</dbReference>
<feature type="disulfide bond" evidence="3">
    <location>
        <begin position="1515"/>
        <end position="1525"/>
    </location>
</feature>
<dbReference type="InParanoid" id="A0A1S3FFI8"/>
<feature type="disulfide bond" evidence="3">
    <location>
        <begin position="1355"/>
        <end position="1365"/>
    </location>
</feature>
<dbReference type="RefSeq" id="XP_012875373.1">
    <property type="nucleotide sequence ID" value="XM_013019919.1"/>
</dbReference>
<dbReference type="InterPro" id="IPR050969">
    <property type="entry name" value="Dev_Signal_Modulators"/>
</dbReference>
<evidence type="ECO:0000259" key="5">
    <source>
        <dbReference type="PROSITE" id="PS50026"/>
    </source>
</evidence>
<dbReference type="InterPro" id="IPR001846">
    <property type="entry name" value="VWF_type-D"/>
</dbReference>
<evidence type="ECO:0000256" key="3">
    <source>
        <dbReference type="PROSITE-ProRule" id="PRU00076"/>
    </source>
</evidence>
<feature type="domain" description="VWFD" evidence="6">
    <location>
        <begin position="421"/>
        <end position="601"/>
    </location>
</feature>
<dbReference type="OrthoDB" id="382013at2759"/>
<reference evidence="8" key="1">
    <citation type="submission" date="2025-08" db="UniProtKB">
        <authorList>
            <consortium name="RefSeq"/>
        </authorList>
    </citation>
    <scope>IDENTIFICATION</scope>
    <source>
        <tissue evidence="8">Kidney</tissue>
    </source>
</reference>
<feature type="signal peptide" evidence="4">
    <location>
        <begin position="1"/>
        <end position="20"/>
    </location>
</feature>
<dbReference type="KEGG" id="dord:105988330"/>
<feature type="disulfide bond" evidence="3">
    <location>
        <begin position="1533"/>
        <end position="1542"/>
    </location>
</feature>
<dbReference type="FunFam" id="2.10.25.10:FF:000490">
    <property type="entry name" value="von Willebrand factor D and EGF domain-containing protein"/>
    <property type="match status" value="1"/>
</dbReference>
<feature type="disulfide bond" evidence="3">
    <location>
        <begin position="1309"/>
        <end position="1318"/>
    </location>
</feature>
<feature type="disulfide bond" evidence="3">
    <location>
        <begin position="1291"/>
        <end position="1301"/>
    </location>
</feature>
<feature type="disulfide bond" evidence="3">
    <location>
        <begin position="1405"/>
        <end position="1414"/>
    </location>
</feature>
<dbReference type="PANTHER" id="PTHR14949">
    <property type="entry name" value="EGF-LIKE-DOMAIN, MULTIPLE 7, 8"/>
    <property type="match status" value="1"/>
</dbReference>
<feature type="domain" description="EGF-like" evidence="5">
    <location>
        <begin position="1511"/>
        <end position="1543"/>
    </location>
</feature>
<dbReference type="STRING" id="10020.ENSDORP00000011644"/>
<dbReference type="CTD" id="221806"/>
<dbReference type="InterPro" id="IPR057885">
    <property type="entry name" value="Ig_VWDE"/>
</dbReference>
<dbReference type="GO" id="GO:0009986">
    <property type="term" value="C:cell surface"/>
    <property type="evidence" value="ECO:0007669"/>
    <property type="project" value="TreeGrafter"/>
</dbReference>
<keyword evidence="7" id="KW-1185">Reference proteome</keyword>
<dbReference type="PROSITE" id="PS00022">
    <property type="entry name" value="EGF_1"/>
    <property type="match status" value="5"/>
</dbReference>
<feature type="domain" description="EGF-like" evidence="5">
    <location>
        <begin position="1287"/>
        <end position="1319"/>
    </location>
</feature>
<dbReference type="InterPro" id="IPR057774">
    <property type="entry name" value="D8C_UMOD/GP2/OIT3-like"/>
</dbReference>
<dbReference type="FunFam" id="2.10.25.10:FF:000595">
    <property type="entry name" value="von Willebrand factor D and EGF domain-containing protein"/>
    <property type="match status" value="1"/>
</dbReference>
<feature type="disulfide bond" evidence="3">
    <location>
        <begin position="1451"/>
        <end position="1461"/>
    </location>
</feature>
<feature type="disulfide bond" evidence="3">
    <location>
        <begin position="1373"/>
        <end position="1382"/>
    </location>
</feature>
<proteinExistence type="predicted"/>
<dbReference type="FunFam" id="2.10.25.10:FF:000865">
    <property type="entry name" value="von Willebrand factor D and EGF domains"/>
    <property type="match status" value="1"/>
</dbReference>
<dbReference type="Pfam" id="PF25024">
    <property type="entry name" value="EGF_TEN"/>
    <property type="match status" value="1"/>
</dbReference>
<feature type="domain" description="EGF-like" evidence="5">
    <location>
        <begin position="1544"/>
        <end position="1575"/>
    </location>
</feature>
<feature type="domain" description="EGF-like" evidence="5">
    <location>
        <begin position="1384"/>
        <end position="1415"/>
    </location>
</feature>
<feature type="chain" id="PRO_5010215455" evidence="4">
    <location>
        <begin position="21"/>
        <end position="1602"/>
    </location>
</feature>
<dbReference type="PROSITE" id="PS01186">
    <property type="entry name" value="EGF_2"/>
    <property type="match status" value="4"/>
</dbReference>
<dbReference type="FunFam" id="2.10.25.10:FF:000499">
    <property type="entry name" value="Predicted protein"/>
    <property type="match status" value="1"/>
</dbReference>
<dbReference type="FunCoup" id="A0A1S3FFI8">
    <property type="interactions" value="22"/>
</dbReference>
<dbReference type="Pfam" id="PF23283">
    <property type="entry name" value="D8C_UMOD"/>
    <property type="match status" value="1"/>
</dbReference>
<organism evidence="7 8">
    <name type="scientific">Dipodomys ordii</name>
    <name type="common">Ord's kangaroo rat</name>
    <dbReference type="NCBI Taxonomy" id="10020"/>
    <lineage>
        <taxon>Eukaryota</taxon>
        <taxon>Metazoa</taxon>
        <taxon>Chordata</taxon>
        <taxon>Craniata</taxon>
        <taxon>Vertebrata</taxon>
        <taxon>Euteleostomi</taxon>
        <taxon>Mammalia</taxon>
        <taxon>Eutheria</taxon>
        <taxon>Euarchontoglires</taxon>
        <taxon>Glires</taxon>
        <taxon>Rodentia</taxon>
        <taxon>Castorimorpha</taxon>
        <taxon>Heteromyidae</taxon>
        <taxon>Dipodomyinae</taxon>
        <taxon>Dipodomys</taxon>
    </lineage>
</organism>
<gene>
    <name evidence="8" type="primary">Vwde</name>
</gene>
<dbReference type="GO" id="GO:0005576">
    <property type="term" value="C:extracellular region"/>
    <property type="evidence" value="ECO:0007669"/>
    <property type="project" value="TreeGrafter"/>
</dbReference>